<dbReference type="AlphaFoldDB" id="A0A8J8N956"/>
<organism evidence="1 2">
    <name type="scientific">Halteria grandinella</name>
    <dbReference type="NCBI Taxonomy" id="5974"/>
    <lineage>
        <taxon>Eukaryota</taxon>
        <taxon>Sar</taxon>
        <taxon>Alveolata</taxon>
        <taxon>Ciliophora</taxon>
        <taxon>Intramacronucleata</taxon>
        <taxon>Spirotrichea</taxon>
        <taxon>Stichotrichia</taxon>
        <taxon>Sporadotrichida</taxon>
        <taxon>Halteriidae</taxon>
        <taxon>Halteria</taxon>
    </lineage>
</organism>
<name>A0A8J8N956_HALGN</name>
<protein>
    <submittedName>
        <fullName evidence="1">Uncharacterized protein</fullName>
    </submittedName>
</protein>
<dbReference type="Proteomes" id="UP000785679">
    <property type="component" value="Unassembled WGS sequence"/>
</dbReference>
<evidence type="ECO:0000313" key="1">
    <source>
        <dbReference type="EMBL" id="TNV67673.1"/>
    </source>
</evidence>
<accession>A0A8J8N956</accession>
<evidence type="ECO:0000313" key="2">
    <source>
        <dbReference type="Proteomes" id="UP000785679"/>
    </source>
</evidence>
<gene>
    <name evidence="1" type="ORF">FGO68_gene15956</name>
</gene>
<comment type="caution">
    <text evidence="1">The sequence shown here is derived from an EMBL/GenBank/DDBJ whole genome shotgun (WGS) entry which is preliminary data.</text>
</comment>
<reference evidence="1" key="1">
    <citation type="submission" date="2019-06" db="EMBL/GenBank/DDBJ databases">
        <authorList>
            <person name="Zheng W."/>
        </authorList>
    </citation>
    <scope>NUCLEOTIDE SEQUENCE</scope>
    <source>
        <strain evidence="1">QDHG01</strain>
    </source>
</reference>
<keyword evidence="2" id="KW-1185">Reference proteome</keyword>
<dbReference type="EMBL" id="RRYP01039573">
    <property type="protein sequence ID" value="TNV67673.1"/>
    <property type="molecule type" value="Genomic_DNA"/>
</dbReference>
<sequence>MLLHLNVQEILLATSTLVHQFNCQAIVRFWLQVVQQQDTHCQPIQLFGYDWYVNDTIKKVTSSMDCCSGYLLYTCCDRRVSIRTISSDRST</sequence>
<proteinExistence type="predicted"/>